<evidence type="ECO:0000313" key="3">
    <source>
        <dbReference type="Proteomes" id="UP000028007"/>
    </source>
</evidence>
<dbReference type="OrthoDB" id="1346789at2"/>
<organism evidence="2 3">
    <name type="scientific">Pedobacter antarcticus 4BY</name>
    <dbReference type="NCBI Taxonomy" id="1358423"/>
    <lineage>
        <taxon>Bacteria</taxon>
        <taxon>Pseudomonadati</taxon>
        <taxon>Bacteroidota</taxon>
        <taxon>Sphingobacteriia</taxon>
        <taxon>Sphingobacteriales</taxon>
        <taxon>Sphingobacteriaceae</taxon>
        <taxon>Pedobacter</taxon>
    </lineage>
</organism>
<dbReference type="InterPro" id="IPR036388">
    <property type="entry name" value="WH-like_DNA-bd_sf"/>
</dbReference>
<dbReference type="EMBL" id="JNFF01000019">
    <property type="protein sequence ID" value="KEQ31244.1"/>
    <property type="molecule type" value="Genomic_DNA"/>
</dbReference>
<dbReference type="Proteomes" id="UP000028007">
    <property type="component" value="Unassembled WGS sequence"/>
</dbReference>
<comment type="caution">
    <text evidence="2">The sequence shown here is derived from an EMBL/GenBank/DDBJ whole genome shotgun (WGS) entry which is preliminary data.</text>
</comment>
<dbReference type="CDD" id="cd06170">
    <property type="entry name" value="LuxR_C_like"/>
    <property type="match status" value="1"/>
</dbReference>
<gene>
    <name evidence="2" type="ORF">N180_03075</name>
</gene>
<dbReference type="AlphaFoldDB" id="A0A081PKM1"/>
<proteinExistence type="predicted"/>
<dbReference type="InterPro" id="IPR016032">
    <property type="entry name" value="Sig_transdc_resp-reg_C-effctor"/>
</dbReference>
<keyword evidence="3" id="KW-1185">Reference proteome</keyword>
<evidence type="ECO:0000313" key="2">
    <source>
        <dbReference type="EMBL" id="KEQ31244.1"/>
    </source>
</evidence>
<dbReference type="InterPro" id="IPR000792">
    <property type="entry name" value="Tscrpt_reg_LuxR_C"/>
</dbReference>
<evidence type="ECO:0000259" key="1">
    <source>
        <dbReference type="SMART" id="SM00421"/>
    </source>
</evidence>
<dbReference type="RefSeq" id="WP_037438322.1">
    <property type="nucleotide sequence ID" value="NZ_JNFF01000019.1"/>
</dbReference>
<dbReference type="SMART" id="SM00421">
    <property type="entry name" value="HTH_LUXR"/>
    <property type="match status" value="1"/>
</dbReference>
<dbReference type="GO" id="GO:0006355">
    <property type="term" value="P:regulation of DNA-templated transcription"/>
    <property type="evidence" value="ECO:0007669"/>
    <property type="project" value="InterPro"/>
</dbReference>
<feature type="domain" description="HTH luxR-type" evidence="1">
    <location>
        <begin position="24"/>
        <end position="79"/>
    </location>
</feature>
<dbReference type="Gene3D" id="1.10.10.10">
    <property type="entry name" value="Winged helix-like DNA-binding domain superfamily/Winged helix DNA-binding domain"/>
    <property type="match status" value="1"/>
</dbReference>
<sequence>MLQHRNQLTSNAGFIYQPIGNLIDPGLTRREMEIMSYISFPDKIIAALLNISIRTVINHSVSIRRKTGCLSKGELIRYAANKQIIN</sequence>
<dbReference type="SUPFAM" id="SSF46894">
    <property type="entry name" value="C-terminal effector domain of the bipartite response regulators"/>
    <property type="match status" value="1"/>
</dbReference>
<reference evidence="2 3" key="1">
    <citation type="journal article" date="1992" name="Int. J. Syst. Bacteriol.">
        <title>Sphingobacterium antarcticus sp. nov. a Psychrotrophic Bacterium from the Soils of Schirmacher Oasis, Antarctica.</title>
        <authorList>
            <person name="Shivaji S."/>
            <person name="Ray M.K."/>
            <person name="Rao N.S."/>
            <person name="Saiserr L."/>
            <person name="Jagannadham M.V."/>
            <person name="Kumar G.S."/>
            <person name="Reddy G."/>
            <person name="Bhargava P.M."/>
        </authorList>
    </citation>
    <scope>NUCLEOTIDE SEQUENCE [LARGE SCALE GENOMIC DNA]</scope>
    <source>
        <strain evidence="2 3">4BY</strain>
    </source>
</reference>
<name>A0A081PKM1_9SPHI</name>
<protein>
    <recommendedName>
        <fullName evidence="1">HTH luxR-type domain-containing protein</fullName>
    </recommendedName>
</protein>
<dbReference type="Pfam" id="PF00196">
    <property type="entry name" value="GerE"/>
    <property type="match status" value="1"/>
</dbReference>
<accession>A0A081PKM1</accession>
<dbReference type="GO" id="GO:0003677">
    <property type="term" value="F:DNA binding"/>
    <property type="evidence" value="ECO:0007669"/>
    <property type="project" value="InterPro"/>
</dbReference>